<feature type="domain" description="LsmAD" evidence="2">
    <location>
        <begin position="221"/>
        <end position="292"/>
    </location>
</feature>
<feature type="region of interest" description="Disordered" evidence="1">
    <location>
        <begin position="1"/>
        <end position="64"/>
    </location>
</feature>
<dbReference type="GO" id="GO:0034063">
    <property type="term" value="P:stress granule assembly"/>
    <property type="evidence" value="ECO:0007669"/>
    <property type="project" value="TreeGrafter"/>
</dbReference>
<feature type="compositionally biased region" description="Pro residues" evidence="1">
    <location>
        <begin position="355"/>
        <end position="376"/>
    </location>
</feature>
<feature type="region of interest" description="Disordered" evidence="1">
    <location>
        <begin position="120"/>
        <end position="165"/>
    </location>
</feature>
<evidence type="ECO:0000256" key="1">
    <source>
        <dbReference type="SAM" id="MobiDB-lite"/>
    </source>
</evidence>
<protein>
    <recommendedName>
        <fullName evidence="2">LsmAD domain-containing protein</fullName>
    </recommendedName>
</protein>
<dbReference type="Pfam" id="PF06741">
    <property type="entry name" value="LsmAD"/>
    <property type="match status" value="1"/>
</dbReference>
<accession>A0A2T0FH27</accession>
<evidence type="ECO:0000259" key="2">
    <source>
        <dbReference type="SMART" id="SM01272"/>
    </source>
</evidence>
<dbReference type="PANTHER" id="PTHR12854:SF7">
    <property type="entry name" value="ATAXIN-2 HOMOLOG"/>
    <property type="match status" value="1"/>
</dbReference>
<dbReference type="GO" id="GO:0003729">
    <property type="term" value="F:mRNA binding"/>
    <property type="evidence" value="ECO:0007669"/>
    <property type="project" value="TreeGrafter"/>
</dbReference>
<dbReference type="RefSeq" id="XP_024664247.1">
    <property type="nucleotide sequence ID" value="XM_024808479.1"/>
</dbReference>
<keyword evidence="4" id="KW-1185">Reference proteome</keyword>
<reference evidence="3 4" key="1">
    <citation type="submission" date="2017-04" db="EMBL/GenBank/DDBJ databases">
        <title>Genome sequencing of [Candida] sorbophila.</title>
        <authorList>
            <person name="Ahn J.O."/>
        </authorList>
    </citation>
    <scope>NUCLEOTIDE SEQUENCE [LARGE SCALE GENOMIC DNA]</scope>
    <source>
        <strain evidence="3 4">DS02</strain>
    </source>
</reference>
<dbReference type="InterPro" id="IPR045117">
    <property type="entry name" value="ATXN2-like"/>
</dbReference>
<feature type="region of interest" description="Disordered" evidence="1">
    <location>
        <begin position="270"/>
        <end position="325"/>
    </location>
</feature>
<dbReference type="STRING" id="45607.A0A2T0FH27"/>
<dbReference type="OrthoDB" id="2275718at2759"/>
<feature type="compositionally biased region" description="Low complexity" evidence="1">
    <location>
        <begin position="130"/>
        <end position="165"/>
    </location>
</feature>
<feature type="compositionally biased region" description="Basic and acidic residues" evidence="1">
    <location>
        <begin position="311"/>
        <end position="320"/>
    </location>
</feature>
<dbReference type="GO" id="GO:0010494">
    <property type="term" value="C:cytoplasmic stress granule"/>
    <property type="evidence" value="ECO:0007669"/>
    <property type="project" value="TreeGrafter"/>
</dbReference>
<sequence length="504" mass="53766">MNSSGSKGQARQGFNGRSGRRGREASASTRSRWQQRRNSGSSSQSRGPSEPGLPPNDAGALSELIASLKDKPTVVGLPSGSTLEGVIVSYDAEGPLAFDFAVDGNRSNIRKFSADEAAYLSFTSPPPAPASSALASAPTGPAASLRGTPPTGPASGASSGSASAGKFRTDAAISGAGNVVERKLQKWEDTDVDGLADSLGSLDTMSHEGPWDQFAVNKQRFGVESTFDERYYTTEIDSSHPEYEERRRKAERLAKEILNDQTTNVHLAEERNQQVDDSGIDEEDKYSGVDRGNGTFISKEARAAEANPQYYDRERADRQSDLAQFNQAYQLRGSPQPGPIPPGMVPPMMMPVGIPPPIVGSPGPGMAPPSISPSPPAKKKSSKPFSFASAAKASSFKPISGAAKQPSLSPVAPGTSIPIPKSSPTPPVAKPRRTLDGAFEYFDHYKSKNEEPARPFTTPPSWDSHSGPSYKDQFSVMAMPMAVPTVPYGFYPGYMPPPMFVYDK</sequence>
<feature type="compositionally biased region" description="Low complexity" evidence="1">
    <location>
        <begin position="25"/>
        <end position="49"/>
    </location>
</feature>
<name>A0A2T0FH27_9ASCO</name>
<dbReference type="PANTHER" id="PTHR12854">
    <property type="entry name" value="ATAXIN 2-RELATED"/>
    <property type="match status" value="1"/>
</dbReference>
<dbReference type="GeneID" id="36515670"/>
<dbReference type="InterPro" id="IPR009604">
    <property type="entry name" value="LsmAD_domain"/>
</dbReference>
<dbReference type="EMBL" id="NDIQ01000021">
    <property type="protein sequence ID" value="PRT54302.1"/>
    <property type="molecule type" value="Genomic_DNA"/>
</dbReference>
<evidence type="ECO:0000313" key="4">
    <source>
        <dbReference type="Proteomes" id="UP000238350"/>
    </source>
</evidence>
<comment type="caution">
    <text evidence="3">The sequence shown here is derived from an EMBL/GenBank/DDBJ whole genome shotgun (WGS) entry which is preliminary data.</text>
</comment>
<organism evidence="3 4">
    <name type="scientific">Wickerhamiella sorbophila</name>
    <dbReference type="NCBI Taxonomy" id="45607"/>
    <lineage>
        <taxon>Eukaryota</taxon>
        <taxon>Fungi</taxon>
        <taxon>Dikarya</taxon>
        <taxon>Ascomycota</taxon>
        <taxon>Saccharomycotina</taxon>
        <taxon>Dipodascomycetes</taxon>
        <taxon>Dipodascales</taxon>
        <taxon>Trichomonascaceae</taxon>
        <taxon>Wickerhamiella</taxon>
    </lineage>
</organism>
<evidence type="ECO:0000313" key="3">
    <source>
        <dbReference type="EMBL" id="PRT54302.1"/>
    </source>
</evidence>
<proteinExistence type="predicted"/>
<feature type="region of interest" description="Disordered" evidence="1">
    <location>
        <begin position="355"/>
        <end position="433"/>
    </location>
</feature>
<dbReference type="AlphaFoldDB" id="A0A2T0FH27"/>
<feature type="compositionally biased region" description="Low complexity" evidence="1">
    <location>
        <begin position="383"/>
        <end position="400"/>
    </location>
</feature>
<gene>
    <name evidence="3" type="ORF">B9G98_01922</name>
</gene>
<dbReference type="SMART" id="SM01272">
    <property type="entry name" value="LsmAD"/>
    <property type="match status" value="1"/>
</dbReference>
<dbReference type="Proteomes" id="UP000238350">
    <property type="component" value="Unassembled WGS sequence"/>
</dbReference>